<keyword evidence="4 8" id="KW-1003">Cell membrane</keyword>
<keyword evidence="10" id="KW-1185">Reference proteome</keyword>
<dbReference type="OrthoDB" id="554695at2"/>
<feature type="transmembrane region" description="Helical" evidence="8">
    <location>
        <begin position="12"/>
        <end position="42"/>
    </location>
</feature>
<dbReference type="InterPro" id="IPR052017">
    <property type="entry name" value="TSUP"/>
</dbReference>
<name>A0A3E0DQJ8_9GAMM</name>
<comment type="subcellular location">
    <subcellularLocation>
        <location evidence="1 8">Cell membrane</location>
        <topology evidence="1 8">Multi-pass membrane protein</topology>
    </subcellularLocation>
</comment>
<dbReference type="RefSeq" id="WP_115896961.1">
    <property type="nucleotide sequence ID" value="NZ_QUNG01000003.1"/>
</dbReference>
<comment type="similarity">
    <text evidence="2 8">Belongs to the 4-toluene sulfonate uptake permease (TSUP) (TC 2.A.102) family.</text>
</comment>
<dbReference type="GO" id="GO:0005886">
    <property type="term" value="C:plasma membrane"/>
    <property type="evidence" value="ECO:0007669"/>
    <property type="project" value="UniProtKB-SubCell"/>
</dbReference>
<evidence type="ECO:0000256" key="2">
    <source>
        <dbReference type="ARBA" id="ARBA00009142"/>
    </source>
</evidence>
<evidence type="ECO:0000313" key="10">
    <source>
        <dbReference type="Proteomes" id="UP000256542"/>
    </source>
</evidence>
<keyword evidence="6 8" id="KW-1133">Transmembrane helix</keyword>
<sequence length="257" mass="27282">MDITFFDISIWVYLALFAAAFLAGAVDAIAGGGGLITVPVLLAAGLSPVEALATNKLQGCAGTLSASYHFVKTKKVNLSDMWLPITMTAIGSITGTLLVSYLDSGLLLKAVPIILIAVALFFFFMPKIQPYIASKFSLNHTQFAVIIGTSFGFYDGLIGPGTGAFFSTAYLCFMGFTLVAATAHTKILNATSNCASLLMFAFTGHIIWALGIAMAFGQWFGAQVGSRLVITKGATLIRPMVIFMCLAMSIKLLWSNT</sequence>
<evidence type="ECO:0000256" key="7">
    <source>
        <dbReference type="ARBA" id="ARBA00023136"/>
    </source>
</evidence>
<proteinExistence type="inferred from homology"/>
<reference evidence="9 10" key="1">
    <citation type="submission" date="2018-08" db="EMBL/GenBank/DDBJ databases">
        <title>Genomic Encyclopedia of Type Strains, Phase III (KMG-III): the genomes of soil and plant-associated and newly described type strains.</title>
        <authorList>
            <person name="Whitman W."/>
        </authorList>
    </citation>
    <scope>NUCLEOTIDE SEQUENCE [LARGE SCALE GENOMIC DNA]</scope>
    <source>
        <strain evidence="9 10">CECT 7375</strain>
    </source>
</reference>
<dbReference type="Pfam" id="PF01925">
    <property type="entry name" value="TauE"/>
    <property type="match status" value="1"/>
</dbReference>
<protein>
    <recommendedName>
        <fullName evidence="8">Probable membrane transporter protein</fullName>
    </recommendedName>
</protein>
<evidence type="ECO:0000256" key="6">
    <source>
        <dbReference type="ARBA" id="ARBA00022989"/>
    </source>
</evidence>
<evidence type="ECO:0000256" key="5">
    <source>
        <dbReference type="ARBA" id="ARBA00022692"/>
    </source>
</evidence>
<feature type="transmembrane region" description="Helical" evidence="8">
    <location>
        <begin position="81"/>
        <end position="100"/>
    </location>
</feature>
<dbReference type="PANTHER" id="PTHR30269:SF0">
    <property type="entry name" value="MEMBRANE TRANSPORTER PROTEIN YFCA-RELATED"/>
    <property type="match status" value="1"/>
</dbReference>
<feature type="transmembrane region" description="Helical" evidence="8">
    <location>
        <begin position="136"/>
        <end position="158"/>
    </location>
</feature>
<feature type="transmembrane region" description="Helical" evidence="8">
    <location>
        <begin position="195"/>
        <end position="216"/>
    </location>
</feature>
<keyword evidence="3" id="KW-0813">Transport</keyword>
<evidence type="ECO:0000256" key="8">
    <source>
        <dbReference type="RuleBase" id="RU363041"/>
    </source>
</evidence>
<feature type="transmembrane region" description="Helical" evidence="8">
    <location>
        <begin position="106"/>
        <end position="124"/>
    </location>
</feature>
<evidence type="ECO:0000256" key="4">
    <source>
        <dbReference type="ARBA" id="ARBA00022475"/>
    </source>
</evidence>
<evidence type="ECO:0000313" key="9">
    <source>
        <dbReference type="EMBL" id="REG85093.1"/>
    </source>
</evidence>
<evidence type="ECO:0000256" key="3">
    <source>
        <dbReference type="ARBA" id="ARBA00022448"/>
    </source>
</evidence>
<feature type="transmembrane region" description="Helical" evidence="8">
    <location>
        <begin position="164"/>
        <end position="183"/>
    </location>
</feature>
<organism evidence="9 10">
    <name type="scientific">Marinomonas pollencensis</name>
    <dbReference type="NCBI Taxonomy" id="491954"/>
    <lineage>
        <taxon>Bacteria</taxon>
        <taxon>Pseudomonadati</taxon>
        <taxon>Pseudomonadota</taxon>
        <taxon>Gammaproteobacteria</taxon>
        <taxon>Oceanospirillales</taxon>
        <taxon>Oceanospirillaceae</taxon>
        <taxon>Marinomonas</taxon>
    </lineage>
</organism>
<accession>A0A3E0DQJ8</accession>
<dbReference type="InterPro" id="IPR002781">
    <property type="entry name" value="TM_pro_TauE-like"/>
</dbReference>
<comment type="caution">
    <text evidence="9">The sequence shown here is derived from an EMBL/GenBank/DDBJ whole genome shotgun (WGS) entry which is preliminary data.</text>
</comment>
<keyword evidence="5 8" id="KW-0812">Transmembrane</keyword>
<gene>
    <name evidence="9" type="ORF">DFP81_103292</name>
</gene>
<dbReference type="AlphaFoldDB" id="A0A3E0DQJ8"/>
<keyword evidence="7 8" id="KW-0472">Membrane</keyword>
<feature type="transmembrane region" description="Helical" evidence="8">
    <location>
        <begin position="236"/>
        <end position="254"/>
    </location>
</feature>
<dbReference type="PANTHER" id="PTHR30269">
    <property type="entry name" value="TRANSMEMBRANE PROTEIN YFCA"/>
    <property type="match status" value="1"/>
</dbReference>
<dbReference type="Proteomes" id="UP000256542">
    <property type="component" value="Unassembled WGS sequence"/>
</dbReference>
<evidence type="ECO:0000256" key="1">
    <source>
        <dbReference type="ARBA" id="ARBA00004651"/>
    </source>
</evidence>
<dbReference type="EMBL" id="QUNG01000003">
    <property type="protein sequence ID" value="REG85093.1"/>
    <property type="molecule type" value="Genomic_DNA"/>
</dbReference>